<dbReference type="InterPro" id="IPR031872">
    <property type="entry name" value="NDC10_II"/>
</dbReference>
<protein>
    <recommendedName>
        <fullName evidence="6">Transcription activator GCR1-like domain-containing protein</fullName>
    </recommendedName>
</protein>
<accession>A0A8H7VES4</accession>
<dbReference type="InterPro" id="IPR052146">
    <property type="entry name" value="HOT1"/>
</dbReference>
<organism evidence="4 5">
    <name type="scientific">Circinella minor</name>
    <dbReference type="NCBI Taxonomy" id="1195481"/>
    <lineage>
        <taxon>Eukaryota</taxon>
        <taxon>Fungi</taxon>
        <taxon>Fungi incertae sedis</taxon>
        <taxon>Mucoromycota</taxon>
        <taxon>Mucoromycotina</taxon>
        <taxon>Mucoromycetes</taxon>
        <taxon>Mucorales</taxon>
        <taxon>Lichtheimiaceae</taxon>
        <taxon>Circinella</taxon>
    </lineage>
</organism>
<evidence type="ECO:0000259" key="3">
    <source>
        <dbReference type="Pfam" id="PF16787"/>
    </source>
</evidence>
<gene>
    <name evidence="4" type="ORF">INT45_000802</name>
</gene>
<feature type="domain" description="Ndc10" evidence="3">
    <location>
        <begin position="174"/>
        <end position="468"/>
    </location>
</feature>
<dbReference type="AlphaFoldDB" id="A0A8H7VES4"/>
<dbReference type="Proteomes" id="UP000646827">
    <property type="component" value="Unassembled WGS sequence"/>
</dbReference>
<dbReference type="SUPFAM" id="SSF56349">
    <property type="entry name" value="DNA breaking-rejoining enzymes"/>
    <property type="match status" value="1"/>
</dbReference>
<sequence length="679" mass="77584">MASNADQQRIHNMENAAIEASLACETRSVVERIRPVNTIYAYIPKQEKFKKWCVERHYPNDIVSEMKIVRYVKELFEKGIQSTVRNADGTTSTTRIGYSHETLKMHIKALVDLYNKQKVEYEGMMTLKHPRGETLKNFESSLKRLCSAARQSENFVDPGIGSIQDGYNAEQLVQVADYYFGRKKKAGDALRDRMMFLLNHMMMLRGETLRDTNLNHLFSLEFKDEGATRCPVFVMMITGGKTNQEHHTLYSGVIRHKNVQMCAFGAIGFYLFHRFHVQGEAFPNFSMNENWFNTKLARGRSINKAVSYNTQLNSISNAFAAVGINSIKKTHSGRQAGAREAEMAGLSHDHIRRVGRWNSESMENNYLTCLPRTAIRVIQGFPEEKGCFWLPRALVTPPLSLQKKIFPMVEEWQEKMQMDPSCQTICGEGFLKLLVELRAIILQDAVFLKQLIPEHEMFTHEVFQCEDFITFAEELNRAINSTTPPAEVEIQRVAPEINSRISDLALQIQSLYRSSGSNNTVSNEIIEAISSNVIKKMEEKFGNGVGIYTQPSSSTNATANVAVNNTASTRRRGREDEEDEEDSPRKRYKLSRDLSNINCLWKEWTVGLTQGKPSINSLNEEYGSKWRQDAKERKYYSKRLIIINEIRKIAEERSISLEDAVQAVENERVSLQGCSLDKL</sequence>
<dbReference type="PANTHER" id="PTHR37784">
    <property type="entry name" value="PROTEIN MSN1"/>
    <property type="match status" value="1"/>
</dbReference>
<evidence type="ECO:0000259" key="2">
    <source>
        <dbReference type="Pfam" id="PF12550"/>
    </source>
</evidence>
<dbReference type="InterPro" id="IPR038279">
    <property type="entry name" value="Ndc10_dom2_sf"/>
</dbReference>
<dbReference type="PANTHER" id="PTHR37784:SF2">
    <property type="entry name" value="HIGH-OSMOLARITY-INDUCED TRANSCRIPTION PROTEIN 1"/>
    <property type="match status" value="1"/>
</dbReference>
<evidence type="ECO:0000313" key="5">
    <source>
        <dbReference type="Proteomes" id="UP000646827"/>
    </source>
</evidence>
<dbReference type="EMBL" id="JAEPRB010000440">
    <property type="protein sequence ID" value="KAG2216202.1"/>
    <property type="molecule type" value="Genomic_DNA"/>
</dbReference>
<proteinExistence type="predicted"/>
<dbReference type="GO" id="GO:0060963">
    <property type="term" value="P:positive regulation of ribosomal protein gene transcription by RNA polymerase II"/>
    <property type="evidence" value="ECO:0007669"/>
    <property type="project" value="TreeGrafter"/>
</dbReference>
<dbReference type="Pfam" id="PF16787">
    <property type="entry name" value="NDC10_II"/>
    <property type="match status" value="1"/>
</dbReference>
<evidence type="ECO:0008006" key="6">
    <source>
        <dbReference type="Google" id="ProtNLM"/>
    </source>
</evidence>
<dbReference type="Gene3D" id="1.10.443.20">
    <property type="entry name" value="Centromere DNA-binding protein complex CBF3 subunit, domain 2"/>
    <property type="match status" value="1"/>
</dbReference>
<feature type="compositionally biased region" description="Low complexity" evidence="1">
    <location>
        <begin position="552"/>
        <end position="568"/>
    </location>
</feature>
<dbReference type="OrthoDB" id="2281860at2759"/>
<evidence type="ECO:0000256" key="1">
    <source>
        <dbReference type="SAM" id="MobiDB-lite"/>
    </source>
</evidence>
<feature type="non-terminal residue" evidence="4">
    <location>
        <position position="1"/>
    </location>
</feature>
<evidence type="ECO:0000313" key="4">
    <source>
        <dbReference type="EMBL" id="KAG2216202.1"/>
    </source>
</evidence>
<feature type="domain" description="Transcription activator GCR1-like" evidence="2">
    <location>
        <begin position="588"/>
        <end position="668"/>
    </location>
</feature>
<dbReference type="InterPro" id="IPR022210">
    <property type="entry name" value="TF_GCR1-like"/>
</dbReference>
<name>A0A8H7VES4_9FUNG</name>
<dbReference type="GO" id="GO:0000978">
    <property type="term" value="F:RNA polymerase II cis-regulatory region sequence-specific DNA binding"/>
    <property type="evidence" value="ECO:0007669"/>
    <property type="project" value="TreeGrafter"/>
</dbReference>
<dbReference type="InterPro" id="IPR011010">
    <property type="entry name" value="DNA_brk_join_enz"/>
</dbReference>
<comment type="caution">
    <text evidence="4">The sequence shown here is derived from an EMBL/GenBank/DDBJ whole genome shotgun (WGS) entry which is preliminary data.</text>
</comment>
<dbReference type="GO" id="GO:0000981">
    <property type="term" value="F:DNA-binding transcription factor activity, RNA polymerase II-specific"/>
    <property type="evidence" value="ECO:0007669"/>
    <property type="project" value="TreeGrafter"/>
</dbReference>
<feature type="region of interest" description="Disordered" evidence="1">
    <location>
        <begin position="552"/>
        <end position="587"/>
    </location>
</feature>
<dbReference type="Pfam" id="PF12550">
    <property type="entry name" value="GCR1_C"/>
    <property type="match status" value="1"/>
</dbReference>
<keyword evidence="5" id="KW-1185">Reference proteome</keyword>
<reference evidence="4 5" key="1">
    <citation type="submission" date="2020-12" db="EMBL/GenBank/DDBJ databases">
        <title>Metabolic potential, ecology and presence of endohyphal bacteria is reflected in genomic diversity of Mucoromycotina.</title>
        <authorList>
            <person name="Muszewska A."/>
            <person name="Okrasinska A."/>
            <person name="Steczkiewicz K."/>
            <person name="Drgas O."/>
            <person name="Orlowska M."/>
            <person name="Perlinska-Lenart U."/>
            <person name="Aleksandrzak-Piekarczyk T."/>
            <person name="Szatraj K."/>
            <person name="Zielenkiewicz U."/>
            <person name="Pilsyk S."/>
            <person name="Malc E."/>
            <person name="Mieczkowski P."/>
            <person name="Kruszewska J.S."/>
            <person name="Biernat P."/>
            <person name="Pawlowska J."/>
        </authorList>
    </citation>
    <scope>NUCLEOTIDE SEQUENCE [LARGE SCALE GENOMIC DNA]</scope>
    <source>
        <strain evidence="4 5">CBS 142.35</strain>
    </source>
</reference>